<accession>A0AAW2D5D9</accession>
<evidence type="ECO:0000313" key="3">
    <source>
        <dbReference type="Proteomes" id="UP001459277"/>
    </source>
</evidence>
<dbReference type="Proteomes" id="UP001459277">
    <property type="component" value="Unassembled WGS sequence"/>
</dbReference>
<reference evidence="2 3" key="1">
    <citation type="submission" date="2024-01" db="EMBL/GenBank/DDBJ databases">
        <title>A telomere-to-telomere, gap-free genome of sweet tea (Lithocarpus litseifolius).</title>
        <authorList>
            <person name="Zhou J."/>
        </authorList>
    </citation>
    <scope>NUCLEOTIDE SEQUENCE [LARGE SCALE GENOMIC DNA]</scope>
    <source>
        <strain evidence="2">Zhou-2022a</strain>
        <tissue evidence="2">Leaf</tissue>
    </source>
</reference>
<sequence length="262" mass="29418">MLKEASTRPRLKRRDHARVKKVREYLETVKDFDELISPQSLFLHFLRPEPSKHDDVGAAVLMAHEVISVDDLSPLGVRPSHELTSSHVHKVLGESLYILGKYLDYDGKLAKAQSKTKSLSTESKSLKDQITALIDKAMKVKDRLMILEKSNDTEKAFSKLEDKQIDEALSKVKKAGIEAMEKFMASDEYSDKLCDYYVEGSELFRKYLAKHHPELDFSDLDMKAIVNEVLSDHQSTEGVGEGGEMAAANKAIHVDPSSSTLP</sequence>
<keyword evidence="3" id="KW-1185">Reference proteome</keyword>
<proteinExistence type="predicted"/>
<feature type="region of interest" description="Disordered" evidence="1">
    <location>
        <begin position="234"/>
        <end position="262"/>
    </location>
</feature>
<protein>
    <submittedName>
        <fullName evidence="2">Uncharacterized protein</fullName>
    </submittedName>
</protein>
<organism evidence="2 3">
    <name type="scientific">Lithocarpus litseifolius</name>
    <dbReference type="NCBI Taxonomy" id="425828"/>
    <lineage>
        <taxon>Eukaryota</taxon>
        <taxon>Viridiplantae</taxon>
        <taxon>Streptophyta</taxon>
        <taxon>Embryophyta</taxon>
        <taxon>Tracheophyta</taxon>
        <taxon>Spermatophyta</taxon>
        <taxon>Magnoliopsida</taxon>
        <taxon>eudicotyledons</taxon>
        <taxon>Gunneridae</taxon>
        <taxon>Pentapetalae</taxon>
        <taxon>rosids</taxon>
        <taxon>fabids</taxon>
        <taxon>Fagales</taxon>
        <taxon>Fagaceae</taxon>
        <taxon>Lithocarpus</taxon>
    </lineage>
</organism>
<name>A0AAW2D5D9_9ROSI</name>
<evidence type="ECO:0000256" key="1">
    <source>
        <dbReference type="SAM" id="MobiDB-lite"/>
    </source>
</evidence>
<dbReference type="AlphaFoldDB" id="A0AAW2D5D9"/>
<evidence type="ECO:0000313" key="2">
    <source>
        <dbReference type="EMBL" id="KAL0004869.1"/>
    </source>
</evidence>
<gene>
    <name evidence="2" type="ORF">SO802_012430</name>
</gene>
<dbReference type="EMBL" id="JAZDWU010000004">
    <property type="protein sequence ID" value="KAL0004869.1"/>
    <property type="molecule type" value="Genomic_DNA"/>
</dbReference>
<comment type="caution">
    <text evidence="2">The sequence shown here is derived from an EMBL/GenBank/DDBJ whole genome shotgun (WGS) entry which is preliminary data.</text>
</comment>